<dbReference type="PANTHER" id="PTHR48022:SF20">
    <property type="entry name" value="MAJOR FACILITATOR SUPERFAMILY (MFS) PROFILE DOMAIN-CONTAINING PROTEIN-RELATED"/>
    <property type="match status" value="1"/>
</dbReference>
<proteinExistence type="predicted"/>
<keyword evidence="2 6" id="KW-0812">Transmembrane</keyword>
<reference evidence="7" key="1">
    <citation type="journal article" date="2020" name="Stud. Mycol.">
        <title>101 Dothideomycetes genomes: a test case for predicting lifestyles and emergence of pathogens.</title>
        <authorList>
            <person name="Haridas S."/>
            <person name="Albert R."/>
            <person name="Binder M."/>
            <person name="Bloem J."/>
            <person name="Labutti K."/>
            <person name="Salamov A."/>
            <person name="Andreopoulos B."/>
            <person name="Baker S."/>
            <person name="Barry K."/>
            <person name="Bills G."/>
            <person name="Bluhm B."/>
            <person name="Cannon C."/>
            <person name="Castanera R."/>
            <person name="Culley D."/>
            <person name="Daum C."/>
            <person name="Ezra D."/>
            <person name="Gonzalez J."/>
            <person name="Henrissat B."/>
            <person name="Kuo A."/>
            <person name="Liang C."/>
            <person name="Lipzen A."/>
            <person name="Lutzoni F."/>
            <person name="Magnuson J."/>
            <person name="Mondo S."/>
            <person name="Nolan M."/>
            <person name="Ohm R."/>
            <person name="Pangilinan J."/>
            <person name="Park H.-J."/>
            <person name="Ramirez L."/>
            <person name="Alfaro M."/>
            <person name="Sun H."/>
            <person name="Tritt A."/>
            <person name="Yoshinaga Y."/>
            <person name="Zwiers L.-H."/>
            <person name="Turgeon B."/>
            <person name="Goodwin S."/>
            <person name="Spatafora J."/>
            <person name="Crous P."/>
            <person name="Grigoriev I."/>
        </authorList>
    </citation>
    <scope>NUCLEOTIDE SEQUENCE</scope>
    <source>
        <strain evidence="7">CBS 109.77</strain>
    </source>
</reference>
<dbReference type="InterPro" id="IPR036259">
    <property type="entry name" value="MFS_trans_sf"/>
</dbReference>
<dbReference type="GO" id="GO:0016020">
    <property type="term" value="C:membrane"/>
    <property type="evidence" value="ECO:0007669"/>
    <property type="project" value="UniProtKB-SubCell"/>
</dbReference>
<dbReference type="SUPFAM" id="SSF103473">
    <property type="entry name" value="MFS general substrate transporter"/>
    <property type="match status" value="1"/>
</dbReference>
<organism evidence="7 8">
    <name type="scientific">Melanomma pulvis-pyrius CBS 109.77</name>
    <dbReference type="NCBI Taxonomy" id="1314802"/>
    <lineage>
        <taxon>Eukaryota</taxon>
        <taxon>Fungi</taxon>
        <taxon>Dikarya</taxon>
        <taxon>Ascomycota</taxon>
        <taxon>Pezizomycotina</taxon>
        <taxon>Dothideomycetes</taxon>
        <taxon>Pleosporomycetidae</taxon>
        <taxon>Pleosporales</taxon>
        <taxon>Melanommataceae</taxon>
        <taxon>Melanomma</taxon>
    </lineage>
</organism>
<keyword evidence="8" id="KW-1185">Reference proteome</keyword>
<feature type="region of interest" description="Disordered" evidence="5">
    <location>
        <begin position="198"/>
        <end position="217"/>
    </location>
</feature>
<evidence type="ECO:0000256" key="6">
    <source>
        <dbReference type="SAM" id="Phobius"/>
    </source>
</evidence>
<feature type="transmembrane region" description="Helical" evidence="6">
    <location>
        <begin position="20"/>
        <end position="41"/>
    </location>
</feature>
<evidence type="ECO:0000256" key="2">
    <source>
        <dbReference type="ARBA" id="ARBA00022692"/>
    </source>
</evidence>
<keyword evidence="3 6" id="KW-1133">Transmembrane helix</keyword>
<dbReference type="InterPro" id="IPR050360">
    <property type="entry name" value="MFS_Sugar_Transporters"/>
</dbReference>
<evidence type="ECO:0000256" key="3">
    <source>
        <dbReference type="ARBA" id="ARBA00022989"/>
    </source>
</evidence>
<sequence>LYYTPQIFRQPGLSGNTMSLLAAGVVEIVMFIAIIPAVLWIDRVGRKPLTWGAICMGTCYIIIAIPLARNIDRFPETLAVAWAAVSMVWLFVIHFGYSWGLCGWIIIAEIWPLSPRPYGVALQATPKLLESINYGTYILYGILMYLCAAFIWFVVPETKRLTLEEKKTNVEPESAAQADIECIEEINHGIGLAAVLSRRGEGRQEDERRGKEFVEMA</sequence>
<gene>
    <name evidence="7" type="ORF">K505DRAFT_244391</name>
</gene>
<dbReference type="Gene3D" id="1.20.1250.20">
    <property type="entry name" value="MFS general substrate transporter like domains"/>
    <property type="match status" value="1"/>
</dbReference>
<evidence type="ECO:0000313" key="8">
    <source>
        <dbReference type="Proteomes" id="UP000799757"/>
    </source>
</evidence>
<protein>
    <recommendedName>
        <fullName evidence="9">Major facilitator superfamily (MFS) profile domain-containing protein</fullName>
    </recommendedName>
</protein>
<dbReference type="GO" id="GO:0005351">
    <property type="term" value="F:carbohydrate:proton symporter activity"/>
    <property type="evidence" value="ECO:0007669"/>
    <property type="project" value="TreeGrafter"/>
</dbReference>
<dbReference type="InterPro" id="IPR005828">
    <property type="entry name" value="MFS_sugar_transport-like"/>
</dbReference>
<evidence type="ECO:0008006" key="9">
    <source>
        <dbReference type="Google" id="ProtNLM"/>
    </source>
</evidence>
<dbReference type="Pfam" id="PF00083">
    <property type="entry name" value="Sugar_tr"/>
    <property type="match status" value="1"/>
</dbReference>
<feature type="transmembrane region" description="Helical" evidence="6">
    <location>
        <begin position="48"/>
        <end position="68"/>
    </location>
</feature>
<evidence type="ECO:0000256" key="4">
    <source>
        <dbReference type="ARBA" id="ARBA00023136"/>
    </source>
</evidence>
<feature type="transmembrane region" description="Helical" evidence="6">
    <location>
        <begin position="80"/>
        <end position="107"/>
    </location>
</feature>
<dbReference type="EMBL" id="MU001927">
    <property type="protein sequence ID" value="KAF2793457.1"/>
    <property type="molecule type" value="Genomic_DNA"/>
</dbReference>
<feature type="non-terminal residue" evidence="7">
    <location>
        <position position="1"/>
    </location>
</feature>
<dbReference type="Proteomes" id="UP000799757">
    <property type="component" value="Unassembled WGS sequence"/>
</dbReference>
<keyword evidence="4 6" id="KW-0472">Membrane</keyword>
<feature type="transmembrane region" description="Helical" evidence="6">
    <location>
        <begin position="137"/>
        <end position="155"/>
    </location>
</feature>
<evidence type="ECO:0000256" key="5">
    <source>
        <dbReference type="SAM" id="MobiDB-lite"/>
    </source>
</evidence>
<accession>A0A6A6XCN7</accession>
<evidence type="ECO:0000313" key="7">
    <source>
        <dbReference type="EMBL" id="KAF2793457.1"/>
    </source>
</evidence>
<dbReference type="OrthoDB" id="8120565at2759"/>
<comment type="subcellular location">
    <subcellularLocation>
        <location evidence="1">Membrane</location>
        <topology evidence="1">Multi-pass membrane protein</topology>
    </subcellularLocation>
</comment>
<dbReference type="AlphaFoldDB" id="A0A6A6XCN7"/>
<evidence type="ECO:0000256" key="1">
    <source>
        <dbReference type="ARBA" id="ARBA00004141"/>
    </source>
</evidence>
<dbReference type="PANTHER" id="PTHR48022">
    <property type="entry name" value="PLASTIDIC GLUCOSE TRANSPORTER 4"/>
    <property type="match status" value="1"/>
</dbReference>
<name>A0A6A6XCN7_9PLEO</name>